<keyword evidence="3" id="KW-1185">Reference proteome</keyword>
<dbReference type="InterPro" id="IPR003959">
    <property type="entry name" value="ATPase_AAA_core"/>
</dbReference>
<protein>
    <submittedName>
        <fullName evidence="2">ATP-dependent endonuclease</fullName>
    </submittedName>
</protein>
<dbReference type="Proteomes" id="UP001569175">
    <property type="component" value="Unassembled WGS sequence"/>
</dbReference>
<name>A0ABV4KTQ6_9VIBR</name>
<gene>
    <name evidence="2" type="ORF">ACED57_21875</name>
</gene>
<dbReference type="InterPro" id="IPR051396">
    <property type="entry name" value="Bact_Antivir_Def_Nuclease"/>
</dbReference>
<dbReference type="InterPro" id="IPR027417">
    <property type="entry name" value="P-loop_NTPase"/>
</dbReference>
<reference evidence="2 3" key="1">
    <citation type="submission" date="2024-06" db="EMBL/GenBank/DDBJ databases">
        <authorList>
            <person name="Steensen K."/>
            <person name="Seneca J."/>
            <person name="Bartlau N."/>
            <person name="Yu A.X."/>
            <person name="Polz M.F."/>
        </authorList>
    </citation>
    <scope>NUCLEOTIDE SEQUENCE [LARGE SCALE GENOMIC DNA]</scope>
    <source>
        <strain evidence="2 3">1F9</strain>
    </source>
</reference>
<dbReference type="PANTHER" id="PTHR43581:SF4">
    <property type="entry name" value="ATP_GTP PHOSPHATASE"/>
    <property type="match status" value="1"/>
</dbReference>
<dbReference type="EMBL" id="JBGOOL010000098">
    <property type="protein sequence ID" value="MEZ8055764.1"/>
    <property type="molecule type" value="Genomic_DNA"/>
</dbReference>
<feature type="domain" description="ATPase AAA-type core" evidence="1">
    <location>
        <begin position="395"/>
        <end position="464"/>
    </location>
</feature>
<accession>A0ABV4KTQ6</accession>
<dbReference type="Pfam" id="PF13304">
    <property type="entry name" value="AAA_21"/>
    <property type="match status" value="1"/>
</dbReference>
<sequence length="553" mass="63513">MEDRAKFKVRFTETERELTLDEVQLIASFDSWNDFGYKIRCKCKLFNPYTEKEVSFESFIGFLPPLKGKDSNLYKDYSNYFSAHGTSLADMIGYIEHLESNDSIGEFRFFTMLPSMGAYRDAVHQLGPELLADVLEVINDLVYYKDKKANWFTDAINSEAFSLGFMRNSEPFFAYSNADSVLGGVEEEVFDGISQKLTLKYNLEGFKNEHEIKLNYEQSGYIPKRINILIGKNGLGKSQALKSFCRAALRYQDNSISLSDDTFGDRPMINRLLAIATPGETQNTFPAERRKTQKLYYRRLSLTRNTRSIATKSISELLVQLARNDETIGERSRWSLFFDSVQNVMRTETIFVQLKDETSVPLKTIFYGGGEQEYLIRWSKVDPNIDPKIKYSNKLHSMSSGQLTFFKFALLCCLYIENGSFVLLDEPETHMHPNMISDFVEMLDYMLEVTGSQALIATHSAYFVREVPQEQVHVFKKEANNVCISNPRLTTFGAPVDSISRFVFDDDAESKLAEKLYLRIKRQNTTFEDIVNTLGDEISVAAMMKLRQKMEEA</sequence>
<dbReference type="SUPFAM" id="SSF52540">
    <property type="entry name" value="P-loop containing nucleoside triphosphate hydrolases"/>
    <property type="match status" value="1"/>
</dbReference>
<keyword evidence="2" id="KW-0378">Hydrolase</keyword>
<dbReference type="RefSeq" id="WP_371708505.1">
    <property type="nucleotide sequence ID" value="NZ_JBFSTG010000074.1"/>
</dbReference>
<evidence type="ECO:0000259" key="1">
    <source>
        <dbReference type="Pfam" id="PF13304"/>
    </source>
</evidence>
<dbReference type="Gene3D" id="3.40.50.300">
    <property type="entry name" value="P-loop containing nucleotide triphosphate hydrolases"/>
    <property type="match status" value="1"/>
</dbReference>
<dbReference type="PANTHER" id="PTHR43581">
    <property type="entry name" value="ATP/GTP PHOSPHATASE"/>
    <property type="match status" value="1"/>
</dbReference>
<proteinExistence type="predicted"/>
<comment type="caution">
    <text evidence="2">The sequence shown here is derived from an EMBL/GenBank/DDBJ whole genome shotgun (WGS) entry which is preliminary data.</text>
</comment>
<organism evidence="2 3">
    <name type="scientific">Vibrio atlanticus</name>
    <dbReference type="NCBI Taxonomy" id="693153"/>
    <lineage>
        <taxon>Bacteria</taxon>
        <taxon>Pseudomonadati</taxon>
        <taxon>Pseudomonadota</taxon>
        <taxon>Gammaproteobacteria</taxon>
        <taxon>Vibrionales</taxon>
        <taxon>Vibrionaceae</taxon>
        <taxon>Vibrio</taxon>
    </lineage>
</organism>
<keyword evidence="2" id="KW-0255">Endonuclease</keyword>
<dbReference type="GO" id="GO:0004519">
    <property type="term" value="F:endonuclease activity"/>
    <property type="evidence" value="ECO:0007669"/>
    <property type="project" value="UniProtKB-KW"/>
</dbReference>
<evidence type="ECO:0000313" key="3">
    <source>
        <dbReference type="Proteomes" id="UP001569175"/>
    </source>
</evidence>
<keyword evidence="2" id="KW-0540">Nuclease</keyword>
<dbReference type="CDD" id="cd00267">
    <property type="entry name" value="ABC_ATPase"/>
    <property type="match status" value="1"/>
</dbReference>
<evidence type="ECO:0000313" key="2">
    <source>
        <dbReference type="EMBL" id="MEZ8055764.1"/>
    </source>
</evidence>